<dbReference type="NCBIfam" id="TIGR04131">
    <property type="entry name" value="Bac_Flav_CTERM"/>
    <property type="match status" value="1"/>
</dbReference>
<gene>
    <name evidence="2" type="ORF">GCM10007962_27660</name>
</gene>
<protein>
    <recommendedName>
        <fullName evidence="1">PKD domain-containing protein</fullName>
    </recommendedName>
</protein>
<dbReference type="Proteomes" id="UP000612329">
    <property type="component" value="Unassembled WGS sequence"/>
</dbReference>
<evidence type="ECO:0000313" key="2">
    <source>
        <dbReference type="EMBL" id="GGK31774.1"/>
    </source>
</evidence>
<dbReference type="AlphaFoldDB" id="A0A8J3BME9"/>
<dbReference type="RefSeq" id="WP_188654204.1">
    <property type="nucleotide sequence ID" value="NZ_BMNR01000007.1"/>
</dbReference>
<dbReference type="Pfam" id="PF18911">
    <property type="entry name" value="PKD_4"/>
    <property type="match status" value="1"/>
</dbReference>
<dbReference type="PROSITE" id="PS50093">
    <property type="entry name" value="PKD"/>
    <property type="match status" value="1"/>
</dbReference>
<dbReference type="SUPFAM" id="SSF75011">
    <property type="entry name" value="3-carboxy-cis,cis-mucoante lactonizing enzyme"/>
    <property type="match status" value="1"/>
</dbReference>
<dbReference type="SUPFAM" id="SSF49299">
    <property type="entry name" value="PKD domain"/>
    <property type="match status" value="1"/>
</dbReference>
<keyword evidence="3" id="KW-1185">Reference proteome</keyword>
<reference evidence="2" key="1">
    <citation type="journal article" date="2014" name="Int. J. Syst. Evol. Microbiol.">
        <title>Complete genome sequence of Corynebacterium casei LMG S-19264T (=DSM 44701T), isolated from a smear-ripened cheese.</title>
        <authorList>
            <consortium name="US DOE Joint Genome Institute (JGI-PGF)"/>
            <person name="Walter F."/>
            <person name="Albersmeier A."/>
            <person name="Kalinowski J."/>
            <person name="Ruckert C."/>
        </authorList>
    </citation>
    <scope>NUCLEOTIDE SEQUENCE</scope>
    <source>
        <strain evidence="2">JCM 12862</strain>
    </source>
</reference>
<dbReference type="InterPro" id="IPR013783">
    <property type="entry name" value="Ig-like_fold"/>
</dbReference>
<dbReference type="CDD" id="cd00146">
    <property type="entry name" value="PKD"/>
    <property type="match status" value="1"/>
</dbReference>
<dbReference type="EMBL" id="BMNR01000007">
    <property type="protein sequence ID" value="GGK31774.1"/>
    <property type="molecule type" value="Genomic_DNA"/>
</dbReference>
<dbReference type="SMART" id="SM00089">
    <property type="entry name" value="PKD"/>
    <property type="match status" value="1"/>
</dbReference>
<feature type="domain" description="PKD" evidence="1">
    <location>
        <begin position="432"/>
        <end position="471"/>
    </location>
</feature>
<evidence type="ECO:0000259" key="1">
    <source>
        <dbReference type="PROSITE" id="PS50093"/>
    </source>
</evidence>
<evidence type="ECO:0000313" key="3">
    <source>
        <dbReference type="Proteomes" id="UP000612329"/>
    </source>
</evidence>
<name>A0A8J3BME9_9FLAO</name>
<dbReference type="Gene3D" id="2.60.40.10">
    <property type="entry name" value="Immunoglobulins"/>
    <property type="match status" value="1"/>
</dbReference>
<comment type="caution">
    <text evidence="2">The sequence shown here is derived from an EMBL/GenBank/DDBJ whole genome shotgun (WGS) entry which is preliminary data.</text>
</comment>
<dbReference type="InterPro" id="IPR035986">
    <property type="entry name" value="PKD_dom_sf"/>
</dbReference>
<organism evidence="2 3">
    <name type="scientific">Yeosuana aromativorans</name>
    <dbReference type="NCBI Taxonomy" id="288019"/>
    <lineage>
        <taxon>Bacteria</taxon>
        <taxon>Pseudomonadati</taxon>
        <taxon>Bacteroidota</taxon>
        <taxon>Flavobacteriia</taxon>
        <taxon>Flavobacteriales</taxon>
        <taxon>Flavobacteriaceae</taxon>
        <taxon>Yeosuana</taxon>
    </lineage>
</organism>
<accession>A0A8J3BME9</accession>
<dbReference type="InterPro" id="IPR015943">
    <property type="entry name" value="WD40/YVTN_repeat-like_dom_sf"/>
</dbReference>
<dbReference type="Pfam" id="PF13585">
    <property type="entry name" value="CHU_C"/>
    <property type="match status" value="1"/>
</dbReference>
<proteinExistence type="predicted"/>
<reference evidence="2" key="2">
    <citation type="submission" date="2020-09" db="EMBL/GenBank/DDBJ databases">
        <authorList>
            <person name="Sun Q."/>
            <person name="Ohkuma M."/>
        </authorList>
    </citation>
    <scope>NUCLEOTIDE SEQUENCE</scope>
    <source>
        <strain evidence="2">JCM 12862</strain>
    </source>
</reference>
<dbReference type="InterPro" id="IPR026341">
    <property type="entry name" value="T9SS_type_B"/>
</dbReference>
<dbReference type="Gene3D" id="2.130.10.10">
    <property type="entry name" value="YVTN repeat-like/Quinoprotein amine dehydrogenase"/>
    <property type="match status" value="1"/>
</dbReference>
<dbReference type="InterPro" id="IPR022409">
    <property type="entry name" value="PKD/Chitinase_dom"/>
</dbReference>
<sequence>MNARILRLIFVLHVSLVYSQKESANWYFGQFAGLDFNSGNPSPLLNGKLNTSEGCASISDVNGNLLFYTDGITVWDRRHEVMPNGQGLLGHGSSTESALIIPKPGSNSRYYIFTVDKPSYYLTEGESIDGVNYSEIDLSLNNNFGDVITSVKNRHLITYDSGNTLQKEYKSSEKITAVSHKDGSSYWVTTQFWDKFYSFKIDVNGVDETPVTSKVPLTVAPLFNDSGVNISAIGYLKVSPNGKKIAIAHSSTILGKGGPKQPKKQSGKVLLYDFDNASGKVSNQVTILSDAYPYGLEFSPNSKLLYVTDNFYNENNVFINSHLFQYNLEANDIATSKVEISTSTNVAGALQLAMNGKIYRAGFRISKAGSSISVIKDPNNLGTSCNYYENTVSLGGKASLLGLPPFVQSIFIYTFDYRHTCLGDQTSFYITSEEPFDSVVWNFGDGYTSTDENPYHVYTSPGTYSVSLTMSLNGIESDPLIKQVIISEPPNIISGIYELVQCDSYDSNPNDGITTYNLQLANAPISLNTSEAIQVYYYRSISDAVKDTLNTNPLNNIYRNQSQNEVLYAKVYKTNTECFNMATIRLKTTNPIDIGSHELSACDFDNVNMANFDLEAEGNKIATQLNLPSNVSITFYDNKNDAAIGVNAVPSIYSSGPQTLFIRAESDNACYGDGILNLNVKPFPQLSDQVISVCQDDFPVTINSGISNAQVNFYRYSWNTGETTNEILVNQPGVYSVTVYDETSICEDVITIDVKQNEIPDIQDIAINGQSIQVLINSEETFLFALDDVNGPYQESNVFLNINEGLHQVYIKDVNSCETVFRDFYIFGFPKYFTPNNDGNNDTWNVYGLNPNQFVSNPLRIHIYDRYGKLIKSFNPLMSNGWNGTFNGVLLTPDDYWYFMKLPNGKVYRGHFTLKI</sequence>
<dbReference type="InterPro" id="IPR000601">
    <property type="entry name" value="PKD_dom"/>
</dbReference>